<name>A0A1G9KYQ2_9HYPH</name>
<dbReference type="GO" id="GO:0005507">
    <property type="term" value="F:copper ion binding"/>
    <property type="evidence" value="ECO:0007669"/>
    <property type="project" value="InterPro"/>
</dbReference>
<keyword evidence="3" id="KW-1185">Reference proteome</keyword>
<reference evidence="3" key="1">
    <citation type="submission" date="2016-10" db="EMBL/GenBank/DDBJ databases">
        <authorList>
            <person name="Varghese N."/>
            <person name="Submissions S."/>
        </authorList>
    </citation>
    <scope>NUCLEOTIDE SEQUENCE [LARGE SCALE GENOMIC DNA]</scope>
    <source>
        <strain evidence="3">CGMCC 1.11022</strain>
    </source>
</reference>
<dbReference type="GO" id="GO:0016491">
    <property type="term" value="F:oxidoreductase activity"/>
    <property type="evidence" value="ECO:0007669"/>
    <property type="project" value="InterPro"/>
</dbReference>
<dbReference type="Proteomes" id="UP000198894">
    <property type="component" value="Unassembled WGS sequence"/>
</dbReference>
<evidence type="ECO:0000313" key="3">
    <source>
        <dbReference type="Proteomes" id="UP000198894"/>
    </source>
</evidence>
<dbReference type="Gene3D" id="2.60.40.420">
    <property type="entry name" value="Cupredoxins - blue copper proteins"/>
    <property type="match status" value="1"/>
</dbReference>
<proteinExistence type="predicted"/>
<dbReference type="SUPFAM" id="SSF49503">
    <property type="entry name" value="Cupredoxins"/>
    <property type="match status" value="1"/>
</dbReference>
<gene>
    <name evidence="2" type="ORF">SAMN05428953_1447</name>
</gene>
<evidence type="ECO:0000259" key="1">
    <source>
        <dbReference type="Pfam" id="PF07731"/>
    </source>
</evidence>
<dbReference type="RefSeq" id="WP_236473613.1">
    <property type="nucleotide sequence ID" value="NZ_FNEE01000044.1"/>
</dbReference>
<evidence type="ECO:0000313" key="2">
    <source>
        <dbReference type="EMBL" id="SDL54587.1"/>
    </source>
</evidence>
<feature type="domain" description="Plastocyanin-like" evidence="1">
    <location>
        <begin position="21"/>
        <end position="106"/>
    </location>
</feature>
<accession>A0A1G9KYQ2</accession>
<dbReference type="InterPro" id="IPR011706">
    <property type="entry name" value="Cu-oxidase_C"/>
</dbReference>
<dbReference type="EMBL" id="FNEE01000044">
    <property type="protein sequence ID" value="SDL54587.1"/>
    <property type="molecule type" value="Genomic_DNA"/>
</dbReference>
<sequence>MNSGTAWFINGVAADEANHDMKPGLTLLRNKSHVIATTNATAWHDPIHLHGHSFRVISRNGQPTPRREWQDTALVSPREKVEIAFVADNPGNWMFHCHVLEHQAAGRLTSPQAEGEAKMSNTLIALVLASILSGAAPAFAGERTSRSTRTRNAAAAKVMPAICRKRLRCHRQGRRTTFSP</sequence>
<protein>
    <submittedName>
        <fullName evidence="2">Multicopper oxidase</fullName>
    </submittedName>
</protein>
<dbReference type="InterPro" id="IPR045087">
    <property type="entry name" value="Cu-oxidase_fam"/>
</dbReference>
<dbReference type="Pfam" id="PF07731">
    <property type="entry name" value="Cu-oxidase_2"/>
    <property type="match status" value="1"/>
</dbReference>
<organism evidence="2 3">
    <name type="scientific">Mesorhizobium muleiense</name>
    <dbReference type="NCBI Taxonomy" id="1004279"/>
    <lineage>
        <taxon>Bacteria</taxon>
        <taxon>Pseudomonadati</taxon>
        <taxon>Pseudomonadota</taxon>
        <taxon>Alphaproteobacteria</taxon>
        <taxon>Hyphomicrobiales</taxon>
        <taxon>Phyllobacteriaceae</taxon>
        <taxon>Mesorhizobium</taxon>
    </lineage>
</organism>
<dbReference type="PANTHER" id="PTHR11709">
    <property type="entry name" value="MULTI-COPPER OXIDASE"/>
    <property type="match status" value="1"/>
</dbReference>
<dbReference type="AlphaFoldDB" id="A0A1G9KYQ2"/>
<dbReference type="InterPro" id="IPR008972">
    <property type="entry name" value="Cupredoxin"/>
</dbReference>